<dbReference type="RefSeq" id="WP_195171124.1">
    <property type="nucleotide sequence ID" value="NZ_CP062983.1"/>
</dbReference>
<dbReference type="InterPro" id="IPR005733">
    <property type="entry name" value="TopoI_bac-type"/>
</dbReference>
<dbReference type="AlphaFoldDB" id="A0A7S8IDW6"/>
<keyword evidence="14" id="KW-1185">Reference proteome</keyword>
<feature type="site" description="Interaction with DNA" evidence="10">
    <location>
        <position position="139"/>
    </location>
</feature>
<keyword evidence="3" id="KW-0479">Metal-binding</keyword>
<feature type="site" description="Interaction with DNA" evidence="10">
    <location>
        <position position="147"/>
    </location>
</feature>
<evidence type="ECO:0000256" key="6">
    <source>
        <dbReference type="ARBA" id="ARBA00022842"/>
    </source>
</evidence>
<comment type="subunit">
    <text evidence="10">Monomer.</text>
</comment>
<dbReference type="SMART" id="SM00437">
    <property type="entry name" value="TOP1Ac"/>
    <property type="match status" value="1"/>
</dbReference>
<dbReference type="GO" id="GO:0008270">
    <property type="term" value="F:zinc ion binding"/>
    <property type="evidence" value="ECO:0007669"/>
    <property type="project" value="UniProtKB-KW"/>
</dbReference>
<dbReference type="SUPFAM" id="SSF56712">
    <property type="entry name" value="Prokaryotic type I DNA topoisomerase"/>
    <property type="match status" value="1"/>
</dbReference>
<dbReference type="SUPFAM" id="SSF57783">
    <property type="entry name" value="Zinc beta-ribbon"/>
    <property type="match status" value="1"/>
</dbReference>
<comment type="function">
    <text evidence="10">Releases the supercoiling and torsional tension of DNA, which is introduced during the DNA replication and transcription, by transiently cleaving and rejoining one strand of the DNA duplex. Introduces a single-strand break via transesterification at a target site in duplex DNA. The scissile phosphodiester is attacked by the catalytic tyrosine of the enzyme, resulting in the formation of a DNA-(5'-phosphotyrosyl)-enzyme intermediate and the expulsion of a 3'-OH DNA strand. The free DNA strand then undergoes passage around the unbroken strand, thus removing DNA supercoils. Finally, in the religation step, the DNA 3'-OH attacks the covalent intermediate to expel the active-site tyrosine and restore the DNA phosphodiester backbone.</text>
</comment>
<dbReference type="InterPro" id="IPR013824">
    <property type="entry name" value="Topo_IA_cen_sub1"/>
</dbReference>
<organism evidence="13 14">
    <name type="scientific">Phototrophicus methaneseepsis</name>
    <dbReference type="NCBI Taxonomy" id="2710758"/>
    <lineage>
        <taxon>Bacteria</taxon>
        <taxon>Bacillati</taxon>
        <taxon>Chloroflexota</taxon>
        <taxon>Candidatus Thermofontia</taxon>
        <taxon>Phototrophicales</taxon>
        <taxon>Phototrophicaceae</taxon>
        <taxon>Phototrophicus</taxon>
    </lineage>
</organism>
<feature type="region of interest" description="Interaction with DNA" evidence="10">
    <location>
        <begin position="162"/>
        <end position="167"/>
    </location>
</feature>
<dbReference type="InterPro" id="IPR000380">
    <property type="entry name" value="Topo_IA"/>
</dbReference>
<dbReference type="PANTHER" id="PTHR42785:SF1">
    <property type="entry name" value="DNA TOPOISOMERASE"/>
    <property type="match status" value="1"/>
</dbReference>
<dbReference type="PROSITE" id="PS50880">
    <property type="entry name" value="TOPRIM"/>
    <property type="match status" value="1"/>
</dbReference>
<evidence type="ECO:0000259" key="12">
    <source>
        <dbReference type="PROSITE" id="PS52039"/>
    </source>
</evidence>
<dbReference type="Pfam" id="PF01396">
    <property type="entry name" value="Zn_ribbon_Top1"/>
    <property type="match status" value="1"/>
</dbReference>
<dbReference type="Gene3D" id="3.30.65.10">
    <property type="entry name" value="Bacterial Topoisomerase I, domain 1"/>
    <property type="match status" value="1"/>
</dbReference>
<protein>
    <recommendedName>
        <fullName evidence="10">DNA topoisomerase 1</fullName>
        <ecNumber evidence="10">5.6.2.1</ecNumber>
    </recommendedName>
    <alternativeName>
        <fullName evidence="10">DNA topoisomerase I</fullName>
    </alternativeName>
</protein>
<evidence type="ECO:0000256" key="8">
    <source>
        <dbReference type="ARBA" id="ARBA00023125"/>
    </source>
</evidence>
<dbReference type="GO" id="GO:0003677">
    <property type="term" value="F:DNA binding"/>
    <property type="evidence" value="ECO:0007669"/>
    <property type="project" value="UniProtKB-KW"/>
</dbReference>
<evidence type="ECO:0000313" key="13">
    <source>
        <dbReference type="EMBL" id="QPC83055.1"/>
    </source>
</evidence>
<dbReference type="Pfam" id="PF01131">
    <property type="entry name" value="Topoisom_bac"/>
    <property type="match status" value="1"/>
</dbReference>
<dbReference type="SMART" id="SM00436">
    <property type="entry name" value="TOP1Bc"/>
    <property type="match status" value="1"/>
</dbReference>
<dbReference type="CDD" id="cd03363">
    <property type="entry name" value="TOPRIM_TopoIA_TopoI"/>
    <property type="match status" value="1"/>
</dbReference>
<feature type="domain" description="Topo IA-type catalytic" evidence="12">
    <location>
        <begin position="128"/>
        <end position="554"/>
    </location>
</feature>
<dbReference type="Gene3D" id="3.40.50.140">
    <property type="match status" value="1"/>
</dbReference>
<dbReference type="EC" id="5.6.2.1" evidence="10"/>
<dbReference type="GO" id="GO:0005694">
    <property type="term" value="C:chromosome"/>
    <property type="evidence" value="ECO:0007669"/>
    <property type="project" value="InterPro"/>
</dbReference>
<dbReference type="InterPro" id="IPR003601">
    <property type="entry name" value="Topo_IA_2"/>
</dbReference>
<comment type="catalytic activity">
    <reaction evidence="1 10">
        <text>ATP-independent breakage of single-stranded DNA, followed by passage and rejoining.</text>
        <dbReference type="EC" id="5.6.2.1"/>
    </reaction>
</comment>
<keyword evidence="5" id="KW-0862">Zinc</keyword>
<dbReference type="InterPro" id="IPR023405">
    <property type="entry name" value="Topo_IA_core_domain"/>
</dbReference>
<dbReference type="InterPro" id="IPR034149">
    <property type="entry name" value="TOPRIM_TopoI"/>
</dbReference>
<evidence type="ECO:0000256" key="9">
    <source>
        <dbReference type="ARBA" id="ARBA00023235"/>
    </source>
</evidence>
<comment type="caution">
    <text evidence="10">Lacks conserved residue(s) required for the propagation of feature annotation.</text>
</comment>
<dbReference type="InterPro" id="IPR028612">
    <property type="entry name" value="Topoisom_1_IA"/>
</dbReference>
<sequence>MKLVIVESPAKAKKIAHFLGDGWQVEACRGHVRDLPETELGVDIDADFRPQYQVLAGKGNLVKKLVKAIREADAVYLATDPDREGEAIAWHLLALAGNLKDKPVYRSAFNAITESAVKAALAEPRSLDQSLVEAQSVRRIVDRLVGYLVSPLACKALNGRLSAGRVQSVALRLVVEREREIEAFKVESFWTLKAILEANDSRFEAKLHRLKDADVKFNAREQAEKLVGLLQSASFRVNKAGQTLKLRNPLPPFTTSSLQQAAAKGLGLSPEKTMQLAQTLYEQGRITYHRTDGVSVAVEAQQAAGLLILKDYGTEYLPETPPVYKTRTANAQEAHEGIRPTDVSHLPEANDGDAAKLYALIWKRFVASQMAPARYTVTAALIHAGKAVDKPFPLIFKAQGRVLDFDGFLRVYEEPDDVDQSEAEDSGAVPALKDGQTLHLVELPIDEGQTRPPARFSEAALVQKLEAVGVGRPSTFASMLKVIKDKKYVALKQKRLQPTETGTQLNDFVVERFPQVFDVAYTARLETALDRVANDDLSRSDLLSAFWRGFQPQLKAATEYTLTQMKARPQAKPIGETCPECDADLVERQGSNGVFVGCSAYPKCSYTRNVEHKPLVLHPVED</sequence>
<feature type="domain" description="Toprim" evidence="11">
    <location>
        <begin position="1"/>
        <end position="114"/>
    </location>
</feature>
<evidence type="ECO:0000256" key="4">
    <source>
        <dbReference type="ARBA" id="ARBA00022771"/>
    </source>
</evidence>
<name>A0A7S8IDW6_9CHLR</name>
<dbReference type="InterPro" id="IPR013825">
    <property type="entry name" value="Topo_IA_cen_sub2"/>
</dbReference>
<evidence type="ECO:0000256" key="7">
    <source>
        <dbReference type="ARBA" id="ARBA00023029"/>
    </source>
</evidence>
<feature type="site" description="Interaction with DNA" evidence="10">
    <location>
        <position position="31"/>
    </location>
</feature>
<dbReference type="CDD" id="cd00186">
    <property type="entry name" value="TOP1Ac"/>
    <property type="match status" value="1"/>
</dbReference>
<feature type="site" description="Interaction with DNA" evidence="10">
    <location>
        <position position="142"/>
    </location>
</feature>
<dbReference type="PRINTS" id="PR00417">
    <property type="entry name" value="PRTPISMRASEI"/>
</dbReference>
<gene>
    <name evidence="10 13" type="primary">topA</name>
    <name evidence="13" type="ORF">G4Y79_01375</name>
</gene>
<keyword evidence="4" id="KW-0863">Zinc-finger</keyword>
<keyword evidence="8 10" id="KW-0238">DNA-binding</keyword>
<dbReference type="GO" id="GO:0006265">
    <property type="term" value="P:DNA topological change"/>
    <property type="evidence" value="ECO:0007669"/>
    <property type="project" value="UniProtKB-UniRule"/>
</dbReference>
<dbReference type="KEGG" id="pmet:G4Y79_01375"/>
<dbReference type="EMBL" id="CP062983">
    <property type="protein sequence ID" value="QPC83055.1"/>
    <property type="molecule type" value="Genomic_DNA"/>
</dbReference>
<dbReference type="PANTHER" id="PTHR42785">
    <property type="entry name" value="DNA TOPOISOMERASE, TYPE IA, CORE"/>
    <property type="match status" value="1"/>
</dbReference>
<dbReference type="NCBIfam" id="TIGR01051">
    <property type="entry name" value="topA_bact"/>
    <property type="match status" value="1"/>
</dbReference>
<feature type="site" description="Interaction with DNA" evidence="10">
    <location>
        <position position="290"/>
    </location>
</feature>
<dbReference type="Gene3D" id="1.10.460.10">
    <property type="entry name" value="Topoisomerase I, domain 2"/>
    <property type="match status" value="1"/>
</dbReference>
<dbReference type="HAMAP" id="MF_00952">
    <property type="entry name" value="Topoisom_1_prok"/>
    <property type="match status" value="1"/>
</dbReference>
<proteinExistence type="inferred from homology"/>
<dbReference type="Proteomes" id="UP000594468">
    <property type="component" value="Chromosome"/>
</dbReference>
<evidence type="ECO:0000256" key="5">
    <source>
        <dbReference type="ARBA" id="ARBA00022833"/>
    </source>
</evidence>
<evidence type="ECO:0000256" key="2">
    <source>
        <dbReference type="ARBA" id="ARBA00009446"/>
    </source>
</evidence>
<dbReference type="InterPro" id="IPR013497">
    <property type="entry name" value="Topo_IA_cen"/>
</dbReference>
<evidence type="ECO:0000313" key="14">
    <source>
        <dbReference type="Proteomes" id="UP000594468"/>
    </source>
</evidence>
<accession>A0A7S8IDW6</accession>
<reference evidence="13 14" key="1">
    <citation type="submission" date="2020-02" db="EMBL/GenBank/DDBJ databases">
        <authorList>
            <person name="Zheng R.K."/>
            <person name="Sun C.M."/>
        </authorList>
    </citation>
    <scope>NUCLEOTIDE SEQUENCE [LARGE SCALE GENOMIC DNA]</scope>
    <source>
        <strain evidence="14">rifampicinis</strain>
    </source>
</reference>
<evidence type="ECO:0000256" key="3">
    <source>
        <dbReference type="ARBA" id="ARBA00022723"/>
    </source>
</evidence>
<dbReference type="Pfam" id="PF01751">
    <property type="entry name" value="Toprim"/>
    <property type="match status" value="1"/>
</dbReference>
<dbReference type="GO" id="GO:0003917">
    <property type="term" value="F:DNA topoisomerase type I (single strand cut, ATP-independent) activity"/>
    <property type="evidence" value="ECO:0007669"/>
    <property type="project" value="UniProtKB-UniRule"/>
</dbReference>
<keyword evidence="9 10" id="KW-0413">Isomerase</keyword>
<dbReference type="PROSITE" id="PS00396">
    <property type="entry name" value="TOPO_IA_1"/>
    <property type="match status" value="1"/>
</dbReference>
<feature type="active site" description="O-(5'-phospho-DNA)-tyrosine intermediate" evidence="10">
    <location>
        <position position="288"/>
    </location>
</feature>
<dbReference type="InterPro" id="IPR023406">
    <property type="entry name" value="Topo_IA_AS"/>
</dbReference>
<evidence type="ECO:0000259" key="11">
    <source>
        <dbReference type="PROSITE" id="PS50880"/>
    </source>
</evidence>
<keyword evidence="7 10" id="KW-0799">Topoisomerase</keyword>
<feature type="site" description="Interaction with DNA" evidence="10">
    <location>
        <position position="138"/>
    </location>
</feature>
<dbReference type="InterPro" id="IPR013826">
    <property type="entry name" value="Topo_IA_cen_sub3"/>
</dbReference>
<dbReference type="InterPro" id="IPR006171">
    <property type="entry name" value="TOPRIM_dom"/>
</dbReference>
<evidence type="ECO:0000256" key="10">
    <source>
        <dbReference type="HAMAP-Rule" id="MF_00952"/>
    </source>
</evidence>
<dbReference type="Gene3D" id="1.10.290.10">
    <property type="entry name" value="Topoisomerase I, domain 4"/>
    <property type="match status" value="1"/>
</dbReference>
<dbReference type="InterPro" id="IPR003602">
    <property type="entry name" value="Topo_IA_DNA-bd_dom"/>
</dbReference>
<dbReference type="PROSITE" id="PS52039">
    <property type="entry name" value="TOPO_IA_2"/>
    <property type="match status" value="1"/>
</dbReference>
<dbReference type="Gene3D" id="2.70.20.10">
    <property type="entry name" value="Topoisomerase I, domain 3"/>
    <property type="match status" value="1"/>
</dbReference>
<dbReference type="InterPro" id="IPR013498">
    <property type="entry name" value="Topo_IA_Znf"/>
</dbReference>
<dbReference type="SMART" id="SM00493">
    <property type="entry name" value="TOPRIM"/>
    <property type="match status" value="1"/>
</dbReference>
<comment type="similarity">
    <text evidence="2 10">Belongs to the type IA topoisomerase family.</text>
</comment>
<keyword evidence="6" id="KW-0460">Magnesium</keyword>
<evidence type="ECO:0000256" key="1">
    <source>
        <dbReference type="ARBA" id="ARBA00000213"/>
    </source>
</evidence>